<evidence type="ECO:0000256" key="7">
    <source>
        <dbReference type="ARBA" id="ARBA00023065"/>
    </source>
</evidence>
<comment type="caution">
    <text evidence="18">The sequence shown here is derived from an EMBL/GenBank/DDBJ whole genome shotgun (WGS) entry which is preliminary data.</text>
</comment>
<dbReference type="Gramene" id="Manes.01G156300.1.v8.1">
    <property type="protein sequence ID" value="Manes.01G156300.1.v8.1.CDS"/>
    <property type="gene ID" value="Manes.01G156300.v8.1"/>
</dbReference>
<keyword evidence="12 13" id="KW-0407">Ion channel</keyword>
<accession>A0A2C9WL06</accession>
<keyword evidence="14" id="KW-1015">Disulfide bond</keyword>
<feature type="transmembrane region" description="Helical" evidence="15">
    <location>
        <begin position="600"/>
        <end position="619"/>
    </location>
</feature>
<dbReference type="PIRSF" id="PIRSF037090">
    <property type="entry name" value="Iontro_Glu-like_rcpt_pln"/>
    <property type="match status" value="1"/>
</dbReference>
<comment type="similarity">
    <text evidence="2 13">Belongs to the glutamate-gated ion channel (TC 1.A.10.1) family.</text>
</comment>
<dbReference type="Gramene" id="Manes.01G156300.2.v8.1">
    <property type="protein sequence ID" value="Manes.01G156300.2.v8.1.CDS"/>
    <property type="gene ID" value="Manes.01G156300.v8.1"/>
</dbReference>
<dbReference type="GO" id="GO:1901701">
    <property type="term" value="P:cellular response to oxygen-containing compound"/>
    <property type="evidence" value="ECO:0007669"/>
    <property type="project" value="UniProtKB-ARBA"/>
</dbReference>
<name>A0A2C9WL06_MANES</name>
<evidence type="ECO:0000256" key="8">
    <source>
        <dbReference type="ARBA" id="ARBA00023136"/>
    </source>
</evidence>
<keyword evidence="6 15" id="KW-1133">Transmembrane helix</keyword>
<protein>
    <recommendedName>
        <fullName evidence="13">Glutamate receptor</fullName>
    </recommendedName>
</protein>
<dbReference type="GO" id="GO:0015276">
    <property type="term" value="F:ligand-gated monoatomic ion channel activity"/>
    <property type="evidence" value="ECO:0000318"/>
    <property type="project" value="GO_Central"/>
</dbReference>
<evidence type="ECO:0000313" key="19">
    <source>
        <dbReference type="Proteomes" id="UP000091857"/>
    </source>
</evidence>
<evidence type="ECO:0000256" key="16">
    <source>
        <dbReference type="SAM" id="SignalP"/>
    </source>
</evidence>
<dbReference type="Gene3D" id="1.10.287.70">
    <property type="match status" value="1"/>
</dbReference>
<evidence type="ECO:0000256" key="6">
    <source>
        <dbReference type="ARBA" id="ARBA00022989"/>
    </source>
</evidence>
<evidence type="ECO:0000256" key="12">
    <source>
        <dbReference type="ARBA" id="ARBA00023303"/>
    </source>
</evidence>
<dbReference type="CDD" id="cd13686">
    <property type="entry name" value="GluR_Plant"/>
    <property type="match status" value="1"/>
</dbReference>
<evidence type="ECO:0000256" key="9">
    <source>
        <dbReference type="ARBA" id="ARBA00023170"/>
    </source>
</evidence>
<dbReference type="GO" id="GO:0005886">
    <property type="term" value="C:plasma membrane"/>
    <property type="evidence" value="ECO:0000318"/>
    <property type="project" value="GO_Central"/>
</dbReference>
<keyword evidence="3 13" id="KW-0813">Transport</keyword>
<dbReference type="GO" id="GO:0004930">
    <property type="term" value="F:G protein-coupled receptor activity"/>
    <property type="evidence" value="ECO:0007669"/>
    <property type="project" value="InterPro"/>
</dbReference>
<dbReference type="InterPro" id="IPR001320">
    <property type="entry name" value="Iontro_rcpt_C"/>
</dbReference>
<evidence type="ECO:0000256" key="11">
    <source>
        <dbReference type="ARBA" id="ARBA00023286"/>
    </source>
</evidence>
<dbReference type="CDD" id="cd19990">
    <property type="entry name" value="PBP1_GABAb_receptor_plant"/>
    <property type="match status" value="1"/>
</dbReference>
<dbReference type="FunFam" id="3.40.190.10:FF:000054">
    <property type="entry name" value="Glutamate receptor"/>
    <property type="match status" value="1"/>
</dbReference>
<dbReference type="Gene3D" id="3.40.190.10">
    <property type="entry name" value="Periplasmic binding protein-like II"/>
    <property type="match status" value="2"/>
</dbReference>
<dbReference type="FunFam" id="1.10.287.70:FF:000037">
    <property type="entry name" value="Glutamate receptor"/>
    <property type="match status" value="1"/>
</dbReference>
<keyword evidence="9 13" id="KW-0675">Receptor</keyword>
<keyword evidence="5 16" id="KW-0732">Signal</keyword>
<evidence type="ECO:0000256" key="15">
    <source>
        <dbReference type="SAM" id="Phobius"/>
    </source>
</evidence>
<feature type="disulfide bond" evidence="14">
    <location>
        <begin position="770"/>
        <end position="824"/>
    </location>
</feature>
<feature type="domain" description="Ionotropic glutamate receptor C-terminal" evidence="17">
    <location>
        <begin position="481"/>
        <end position="821"/>
    </location>
</feature>
<dbReference type="Gramene" id="Manes.01G156300.3.v8.1">
    <property type="protein sequence ID" value="Manes.01G156300.3.v8.1.CDS"/>
    <property type="gene ID" value="Manes.01G156300.v8.1"/>
</dbReference>
<proteinExistence type="inferred from homology"/>
<evidence type="ECO:0000313" key="18">
    <source>
        <dbReference type="EMBL" id="OAY61006.1"/>
    </source>
</evidence>
<dbReference type="OrthoDB" id="5984008at2759"/>
<feature type="transmembrane region" description="Helical" evidence="15">
    <location>
        <begin position="661"/>
        <end position="685"/>
    </location>
</feature>
<organism evidence="18 19">
    <name type="scientific">Manihot esculenta</name>
    <name type="common">Cassava</name>
    <name type="synonym">Jatropha manihot</name>
    <dbReference type="NCBI Taxonomy" id="3983"/>
    <lineage>
        <taxon>Eukaryota</taxon>
        <taxon>Viridiplantae</taxon>
        <taxon>Streptophyta</taxon>
        <taxon>Embryophyta</taxon>
        <taxon>Tracheophyta</taxon>
        <taxon>Spermatophyta</taxon>
        <taxon>Magnoliopsida</taxon>
        <taxon>eudicotyledons</taxon>
        <taxon>Gunneridae</taxon>
        <taxon>Pentapetalae</taxon>
        <taxon>rosids</taxon>
        <taxon>fabids</taxon>
        <taxon>Malpighiales</taxon>
        <taxon>Euphorbiaceae</taxon>
        <taxon>Crotonoideae</taxon>
        <taxon>Manihoteae</taxon>
        <taxon>Manihot</taxon>
    </lineage>
</organism>
<evidence type="ECO:0000256" key="3">
    <source>
        <dbReference type="ARBA" id="ARBA00022448"/>
    </source>
</evidence>
<reference evidence="19" key="1">
    <citation type="journal article" date="2016" name="Nat. Biotechnol.">
        <title>Sequencing wild and cultivated cassava and related species reveals extensive interspecific hybridization and genetic diversity.</title>
        <authorList>
            <person name="Bredeson J.V."/>
            <person name="Lyons J.B."/>
            <person name="Prochnik S.E."/>
            <person name="Wu G.A."/>
            <person name="Ha C.M."/>
            <person name="Edsinger-Gonzales E."/>
            <person name="Grimwood J."/>
            <person name="Schmutz J."/>
            <person name="Rabbi I.Y."/>
            <person name="Egesi C."/>
            <person name="Nauluvula P."/>
            <person name="Lebot V."/>
            <person name="Ndunguru J."/>
            <person name="Mkamilo G."/>
            <person name="Bart R.S."/>
            <person name="Setter T.L."/>
            <person name="Gleadow R.M."/>
            <person name="Kulakow P."/>
            <person name="Ferguson M.E."/>
            <person name="Rounsley S."/>
            <person name="Rokhsar D.S."/>
        </authorList>
    </citation>
    <scope>NUCLEOTIDE SEQUENCE [LARGE SCALE GENOMIC DNA]</scope>
    <source>
        <strain evidence="19">cv. AM560-2</strain>
    </source>
</reference>
<dbReference type="GO" id="GO:0009611">
    <property type="term" value="P:response to wounding"/>
    <property type="evidence" value="ECO:0007669"/>
    <property type="project" value="UniProtKB-ARBA"/>
</dbReference>
<dbReference type="AlphaFoldDB" id="A0A2C9WL06"/>
<dbReference type="SUPFAM" id="SSF53822">
    <property type="entry name" value="Periplasmic binding protein-like I"/>
    <property type="match status" value="1"/>
</dbReference>
<dbReference type="FunFam" id="3.40.50.2300:FF:000081">
    <property type="entry name" value="Glutamate receptor"/>
    <property type="match status" value="1"/>
</dbReference>
<gene>
    <name evidence="18" type="ORF">MANES_01G156300v8</name>
</gene>
<evidence type="ECO:0000256" key="2">
    <source>
        <dbReference type="ARBA" id="ARBA00008685"/>
    </source>
</evidence>
<evidence type="ECO:0000256" key="10">
    <source>
        <dbReference type="ARBA" id="ARBA00023180"/>
    </source>
</evidence>
<keyword evidence="19" id="KW-1185">Reference proteome</keyword>
<dbReference type="Pfam" id="PF01094">
    <property type="entry name" value="ANF_receptor"/>
    <property type="match status" value="1"/>
</dbReference>
<feature type="signal peptide" evidence="16">
    <location>
        <begin position="1"/>
        <end position="26"/>
    </location>
</feature>
<feature type="chain" id="PRO_5012564739" description="Glutamate receptor" evidence="16">
    <location>
        <begin position="27"/>
        <end position="940"/>
    </location>
</feature>
<comment type="subcellular location">
    <subcellularLocation>
        <location evidence="1">Membrane</location>
        <topology evidence="1">Multi-pass membrane protein</topology>
    </subcellularLocation>
</comment>
<dbReference type="SMART" id="SM00079">
    <property type="entry name" value="PBPe"/>
    <property type="match status" value="1"/>
</dbReference>
<dbReference type="InterPro" id="IPR000337">
    <property type="entry name" value="GPCR_3"/>
</dbReference>
<evidence type="ECO:0000256" key="1">
    <source>
        <dbReference type="ARBA" id="ARBA00004141"/>
    </source>
</evidence>
<dbReference type="PANTHER" id="PTHR18966">
    <property type="entry name" value="IONOTROPIC GLUTAMATE RECEPTOR"/>
    <property type="match status" value="1"/>
</dbReference>
<comment type="function">
    <text evidence="13">Glutamate-gated receptor that probably acts as non-selective cation channel.</text>
</comment>
<dbReference type="STRING" id="3983.A0A2C9WL06"/>
<dbReference type="Gramene" id="Manes.01G156300.5.v8.1">
    <property type="protein sequence ID" value="Manes.01G156300.5.v8.1.CDS"/>
    <property type="gene ID" value="Manes.01G156300.v8.1"/>
</dbReference>
<dbReference type="InterPro" id="IPR001828">
    <property type="entry name" value="ANF_lig-bd_rcpt"/>
</dbReference>
<dbReference type="InterPro" id="IPR019594">
    <property type="entry name" value="Glu/Gly-bd"/>
</dbReference>
<dbReference type="Gramene" id="Manes.01G156300.6.v8.1">
    <property type="protein sequence ID" value="Manes.01G156300.6.v8.1.CDS"/>
    <property type="gene ID" value="Manes.01G156300.v8.1"/>
</dbReference>
<dbReference type="InterPro" id="IPR015683">
    <property type="entry name" value="Ionotropic_Glu_rcpt"/>
</dbReference>
<dbReference type="SUPFAM" id="SSF53850">
    <property type="entry name" value="Periplasmic binding protein-like II"/>
    <property type="match status" value="1"/>
</dbReference>
<dbReference type="Proteomes" id="UP000091857">
    <property type="component" value="Chromosome 1"/>
</dbReference>
<dbReference type="InterPro" id="IPR044440">
    <property type="entry name" value="GABAb_receptor_plant_PBP1"/>
</dbReference>
<evidence type="ECO:0000256" key="13">
    <source>
        <dbReference type="PIRNR" id="PIRNR037090"/>
    </source>
</evidence>
<dbReference type="FunFam" id="3.40.190.10:FF:000175">
    <property type="entry name" value="Glutamate receptor"/>
    <property type="match status" value="1"/>
</dbReference>
<evidence type="ECO:0000256" key="5">
    <source>
        <dbReference type="ARBA" id="ARBA00022729"/>
    </source>
</evidence>
<dbReference type="Gramene" id="Manes.01G156300.7.v8.1">
    <property type="protein sequence ID" value="Manes.01G156300.7.v8.1.CDS"/>
    <property type="gene ID" value="Manes.01G156300.v8.1"/>
</dbReference>
<evidence type="ECO:0000256" key="4">
    <source>
        <dbReference type="ARBA" id="ARBA00022692"/>
    </source>
</evidence>
<dbReference type="Gramene" id="Manes.01G156300.4.v8.1">
    <property type="protein sequence ID" value="Manes.01G156300.4.v8.1.CDS"/>
    <property type="gene ID" value="Manes.01G156300.v8.1"/>
</dbReference>
<dbReference type="InterPro" id="IPR017103">
    <property type="entry name" value="Iontropic_Glu_rcpt_pln"/>
</dbReference>
<keyword evidence="8 13" id="KW-0472">Membrane</keyword>
<keyword evidence="11 13" id="KW-1071">Ligand-gated ion channel</keyword>
<dbReference type="GO" id="GO:0038023">
    <property type="term" value="F:signaling receptor activity"/>
    <property type="evidence" value="ECO:0000318"/>
    <property type="project" value="GO_Central"/>
</dbReference>
<evidence type="ECO:0000256" key="14">
    <source>
        <dbReference type="PIRSR" id="PIRSR037090-50"/>
    </source>
</evidence>
<dbReference type="Gene3D" id="3.40.50.2300">
    <property type="match status" value="2"/>
</dbReference>
<feature type="transmembrane region" description="Helical" evidence="15">
    <location>
        <begin position="841"/>
        <end position="861"/>
    </location>
</feature>
<evidence type="ECO:0000259" key="17">
    <source>
        <dbReference type="SMART" id="SM00079"/>
    </source>
</evidence>
<dbReference type="Gramene" id="Manes.01G156300.8.v8.1">
    <property type="protein sequence ID" value="Manes.01G156300.8.v8.1.CDS"/>
    <property type="gene ID" value="Manes.01G156300.v8.1"/>
</dbReference>
<sequence>MGFVFGQWIMHKVLLVVLMVVYSGFSSNVVSSIVEARPEVVNIGALLSLDSSIGKVAKVAIEAAVEDVNRNQSVLGTTKMQLTMRDTNYSGYMSMLEALSLMGSEVVAIIGPQFSVTAHFLSHIANELRVPLLSFAATDPTLSSLQYPFFVRTTHSDIFQMAAIADIVDYYGWRAVTAIYVDDDHGRNGIAALEDKLAERRCKISYKAPFSPNVNQPSEISDVLYKVALMESRVIVVHAYPDKGLQVLKQARHMEMMSAEYVWIVTDWLSAKIDTNSPLATEDMDDIQGVITLRMHTPNTKEKSKFVSGWSNLASRKAAGGTFGLNSYGLYAYDTVWLLAYAIDAFLNQKGNLSFSYDPGLSELQRKNLHADALRIFDGGNLLLKSILQVNFTGVTGSIKFSDENLIHPAYEVINVIGTVFRRIGYWSNHSGLSVEIPEEIYKKTPSNPNSRQQLYSVIWPGQTVVKPRGWVFAHNGRRLRIGVPNRVFYHEFVSVEANNMFSGYCIDVFTAALNLLSYAVPFDFVAFGDGHNNPNTTELLRLISVGVFDAAIGDISITTDRARMVDFTQPYIESGLVVVAPVRKLNSSAWAFLRPFTPMMWLVTAVFFLVTGVVIWILEHRINGDFRGPPRRQIVTILWFSFSTLFFSHKEKTMSTLGRLVLIIWLFVVLVLNSSYIASLTSILTVEQLSSSIKGIESLVSSNDPIGYQRGSFAGRYLVNEYKIDKSRLIPLNSADDCSKALQDGPQKGGVAAVVDERAYIELFLSSQCEFSIVGQEFSKNGWGFAFPRDSPLAVDMSAAILKLSEGGELQRMHDKWLLGSPCRLEGAKEDANRLHLKSFWVLFLFCGIAFVLALIAYVIKIIREFAKHCSEELEGSTSRSSPSAHLQTFLSFLDEMEDDVKSRPKRRRMAPKASSRIIDANTSRNSDYVESSIVALEV</sequence>
<dbReference type="Pfam" id="PF10613">
    <property type="entry name" value="Lig_chan-Glu_bd"/>
    <property type="match status" value="1"/>
</dbReference>
<dbReference type="EMBL" id="CM004387">
    <property type="protein sequence ID" value="OAY61006.1"/>
    <property type="molecule type" value="Genomic_DNA"/>
</dbReference>
<keyword evidence="10" id="KW-0325">Glycoprotein</keyword>
<dbReference type="InterPro" id="IPR028082">
    <property type="entry name" value="Peripla_BP_I"/>
</dbReference>
<keyword evidence="7 13" id="KW-0406">Ion transport</keyword>
<dbReference type="Pfam" id="PF00060">
    <property type="entry name" value="Lig_chan"/>
    <property type="match status" value="1"/>
</dbReference>
<keyword evidence="4 15" id="KW-0812">Transmembrane</keyword>
<dbReference type="PRINTS" id="PR00248">
    <property type="entry name" value="GPCRMGR"/>
</dbReference>